<proteinExistence type="predicted"/>
<accession>E4XLG4</accession>
<organism evidence="2">
    <name type="scientific">Oikopleura dioica</name>
    <name type="common">Tunicate</name>
    <dbReference type="NCBI Taxonomy" id="34765"/>
    <lineage>
        <taxon>Eukaryota</taxon>
        <taxon>Metazoa</taxon>
        <taxon>Chordata</taxon>
        <taxon>Tunicata</taxon>
        <taxon>Appendicularia</taxon>
        <taxon>Copelata</taxon>
        <taxon>Oikopleuridae</taxon>
        <taxon>Oikopleura</taxon>
    </lineage>
</organism>
<dbReference type="AlphaFoldDB" id="E4XLG4"/>
<feature type="transmembrane region" description="Helical" evidence="1">
    <location>
        <begin position="28"/>
        <end position="51"/>
    </location>
</feature>
<sequence length="123" mass="14094">MYTQRRQRGNATLTYDEAEKKKNRKEDIIYSVISVFYIILVSVMLTSYAVVVTRRSCDCVGKGCFPEIEERMVSQLNVDFQNCSTTVKMTTTDVELQKGAQSAAWLNEYIMDSLIVDKLEIIC</sequence>
<protein>
    <submittedName>
        <fullName evidence="2">Uncharacterized protein</fullName>
    </submittedName>
</protein>
<keyword evidence="1" id="KW-0472">Membrane</keyword>
<name>E4XLG4_OIKDI</name>
<keyword evidence="1" id="KW-0812">Transmembrane</keyword>
<evidence type="ECO:0000313" key="3">
    <source>
        <dbReference type="Proteomes" id="UP000001307"/>
    </source>
</evidence>
<reference evidence="2" key="1">
    <citation type="journal article" date="2010" name="Science">
        <title>Plasticity of animal genome architecture unmasked by rapid evolution of a pelagic tunicate.</title>
        <authorList>
            <person name="Denoeud F."/>
            <person name="Henriet S."/>
            <person name="Mungpakdee S."/>
            <person name="Aury J.M."/>
            <person name="Da Silva C."/>
            <person name="Brinkmann H."/>
            <person name="Mikhaleva J."/>
            <person name="Olsen L.C."/>
            <person name="Jubin C."/>
            <person name="Canestro C."/>
            <person name="Bouquet J.M."/>
            <person name="Danks G."/>
            <person name="Poulain J."/>
            <person name="Campsteijn C."/>
            <person name="Adamski M."/>
            <person name="Cross I."/>
            <person name="Yadetie F."/>
            <person name="Muffato M."/>
            <person name="Louis A."/>
            <person name="Butcher S."/>
            <person name="Tsagkogeorga G."/>
            <person name="Konrad A."/>
            <person name="Singh S."/>
            <person name="Jensen M.F."/>
            <person name="Cong E.H."/>
            <person name="Eikeseth-Otteraa H."/>
            <person name="Noel B."/>
            <person name="Anthouard V."/>
            <person name="Porcel B.M."/>
            <person name="Kachouri-Lafond R."/>
            <person name="Nishino A."/>
            <person name="Ugolini M."/>
            <person name="Chourrout P."/>
            <person name="Nishida H."/>
            <person name="Aasland R."/>
            <person name="Huzurbazar S."/>
            <person name="Westhof E."/>
            <person name="Delsuc F."/>
            <person name="Lehrach H."/>
            <person name="Reinhardt R."/>
            <person name="Weissenbach J."/>
            <person name="Roy S.W."/>
            <person name="Artiguenave F."/>
            <person name="Postlethwait J.H."/>
            <person name="Manak J.R."/>
            <person name="Thompson E.M."/>
            <person name="Jaillon O."/>
            <person name="Du Pasquier L."/>
            <person name="Boudinot P."/>
            <person name="Liberles D.A."/>
            <person name="Volff J.N."/>
            <person name="Philippe H."/>
            <person name="Lenhard B."/>
            <person name="Roest Crollius H."/>
            <person name="Wincker P."/>
            <person name="Chourrout D."/>
        </authorList>
    </citation>
    <scope>NUCLEOTIDE SEQUENCE [LARGE SCALE GENOMIC DNA]</scope>
</reference>
<evidence type="ECO:0000256" key="1">
    <source>
        <dbReference type="SAM" id="Phobius"/>
    </source>
</evidence>
<evidence type="ECO:0000313" key="2">
    <source>
        <dbReference type="EMBL" id="CBY19708.1"/>
    </source>
</evidence>
<dbReference type="InParanoid" id="E4XLG4"/>
<keyword evidence="1" id="KW-1133">Transmembrane helix</keyword>
<dbReference type="Proteomes" id="UP000001307">
    <property type="component" value="Unassembled WGS sequence"/>
</dbReference>
<keyword evidence="3" id="KW-1185">Reference proteome</keyword>
<dbReference type="EMBL" id="FN653070">
    <property type="protein sequence ID" value="CBY19708.1"/>
    <property type="molecule type" value="Genomic_DNA"/>
</dbReference>
<gene>
    <name evidence="2" type="ORF">GSOID_T00014551001</name>
</gene>
<dbReference type="OrthoDB" id="10409297at2759"/>